<feature type="transmembrane region" description="Helical" evidence="1">
    <location>
        <begin position="42"/>
        <end position="62"/>
    </location>
</feature>
<proteinExistence type="predicted"/>
<dbReference type="Proteomes" id="UP001204524">
    <property type="component" value="Unassembled WGS sequence"/>
</dbReference>
<organism evidence="2 3">
    <name type="scientific">Nocardioides pinisoli</name>
    <dbReference type="NCBI Taxonomy" id="2950279"/>
    <lineage>
        <taxon>Bacteria</taxon>
        <taxon>Bacillati</taxon>
        <taxon>Actinomycetota</taxon>
        <taxon>Actinomycetes</taxon>
        <taxon>Propionibacteriales</taxon>
        <taxon>Nocardioidaceae</taxon>
        <taxon>Nocardioides</taxon>
    </lineage>
</organism>
<keyword evidence="1" id="KW-1133">Transmembrane helix</keyword>
<reference evidence="2 3" key="1">
    <citation type="submission" date="2022-06" db="EMBL/GenBank/DDBJ databases">
        <authorList>
            <person name="So Y."/>
        </authorList>
    </citation>
    <scope>NUCLEOTIDE SEQUENCE [LARGE SCALE GENOMIC DNA]</scope>
    <source>
        <strain evidence="2 3">STR3</strain>
    </source>
</reference>
<feature type="transmembrane region" description="Helical" evidence="1">
    <location>
        <begin position="69"/>
        <end position="89"/>
    </location>
</feature>
<evidence type="ECO:0000313" key="3">
    <source>
        <dbReference type="Proteomes" id="UP001204524"/>
    </source>
</evidence>
<comment type="caution">
    <text evidence="2">The sequence shown here is derived from an EMBL/GenBank/DDBJ whole genome shotgun (WGS) entry which is preliminary data.</text>
</comment>
<gene>
    <name evidence="2" type="ORF">NCI01_11315</name>
</gene>
<protein>
    <recommendedName>
        <fullName evidence="4">MFS transporter</fullName>
    </recommendedName>
</protein>
<keyword evidence="1" id="KW-0812">Transmembrane</keyword>
<evidence type="ECO:0008006" key="4">
    <source>
        <dbReference type="Google" id="ProtNLM"/>
    </source>
</evidence>
<accession>A0ABT1KX96</accession>
<sequence length="182" mass="18634">MTWEARVVRARAPHALARALAATTVAVAGAAAAHTWAGGDVPTGPGLALVAAVVLGASLLVFRRDVPGWALLPAVALAQLGVHESFGLVAAHDHTATTAVAAGGQGWSWQMVGAHAFVTLLTAVLWWVGRRAASCAVSVHAHPPLPVAARVRHRPSGATTRSSLVLLLVSPRRGPPPVVLPT</sequence>
<evidence type="ECO:0000256" key="1">
    <source>
        <dbReference type="SAM" id="Phobius"/>
    </source>
</evidence>
<name>A0ABT1KX96_9ACTN</name>
<keyword evidence="1" id="KW-0472">Membrane</keyword>
<feature type="transmembrane region" description="Helical" evidence="1">
    <location>
        <begin position="109"/>
        <end position="128"/>
    </location>
</feature>
<evidence type="ECO:0000313" key="2">
    <source>
        <dbReference type="EMBL" id="MCP3422387.1"/>
    </source>
</evidence>
<keyword evidence="3" id="KW-1185">Reference proteome</keyword>
<dbReference type="RefSeq" id="WP_254181582.1">
    <property type="nucleotide sequence ID" value="NZ_JANARS010000004.1"/>
</dbReference>
<dbReference type="EMBL" id="JANARS010000004">
    <property type="protein sequence ID" value="MCP3422387.1"/>
    <property type="molecule type" value="Genomic_DNA"/>
</dbReference>